<dbReference type="InterPro" id="IPR036322">
    <property type="entry name" value="WD40_repeat_dom_sf"/>
</dbReference>
<evidence type="ECO:0000256" key="4">
    <source>
        <dbReference type="ARBA" id="ARBA00038321"/>
    </source>
</evidence>
<keyword evidence="7" id="KW-1185">Reference proteome</keyword>
<keyword evidence="2" id="KW-0677">Repeat</keyword>
<dbReference type="InterPro" id="IPR051179">
    <property type="entry name" value="WD_repeat_multifunction"/>
</dbReference>
<keyword evidence="1 5" id="KW-0853">WD repeat</keyword>
<dbReference type="PROSITE" id="PS50082">
    <property type="entry name" value="WD_REPEATS_2"/>
    <property type="match status" value="2"/>
</dbReference>
<keyword evidence="3" id="KW-0647">Proteasome</keyword>
<organism evidence="6 7">
    <name type="scientific">Coemansia thaxteri</name>
    <dbReference type="NCBI Taxonomy" id="2663907"/>
    <lineage>
        <taxon>Eukaryota</taxon>
        <taxon>Fungi</taxon>
        <taxon>Fungi incertae sedis</taxon>
        <taxon>Zoopagomycota</taxon>
        <taxon>Kickxellomycotina</taxon>
        <taxon>Kickxellomycetes</taxon>
        <taxon>Kickxellales</taxon>
        <taxon>Kickxellaceae</taxon>
        <taxon>Coemansia</taxon>
    </lineage>
</organism>
<dbReference type="SMART" id="SM00320">
    <property type="entry name" value="WD40"/>
    <property type="match status" value="5"/>
</dbReference>
<dbReference type="Proteomes" id="UP001150907">
    <property type="component" value="Unassembled WGS sequence"/>
</dbReference>
<comment type="caution">
    <text evidence="6">The sequence shown here is derived from an EMBL/GenBank/DDBJ whole genome shotgun (WGS) entry which is preliminary data.</text>
</comment>
<evidence type="ECO:0000313" key="7">
    <source>
        <dbReference type="Proteomes" id="UP001150907"/>
    </source>
</evidence>
<dbReference type="AlphaFoldDB" id="A0A9W8BIS0"/>
<dbReference type="PANTHER" id="PTHR19857:SF19">
    <property type="entry name" value="26S PROTEASOME REGULATORY SUBUNIT RPN14"/>
    <property type="match status" value="1"/>
</dbReference>
<dbReference type="EMBL" id="JANBQF010000005">
    <property type="protein sequence ID" value="KAJ2008415.1"/>
    <property type="molecule type" value="Genomic_DNA"/>
</dbReference>
<dbReference type="GO" id="GO:0000502">
    <property type="term" value="C:proteasome complex"/>
    <property type="evidence" value="ECO:0007669"/>
    <property type="project" value="UniProtKB-KW"/>
</dbReference>
<dbReference type="InterPro" id="IPR001680">
    <property type="entry name" value="WD40_rpt"/>
</dbReference>
<evidence type="ECO:0000256" key="2">
    <source>
        <dbReference type="ARBA" id="ARBA00022737"/>
    </source>
</evidence>
<protein>
    <submittedName>
        <fullName evidence="6">Uncharacterized protein</fullName>
    </submittedName>
</protein>
<sequence length="435" mass="45667">MVQVFGHISIQPDWTIDVANALESMTASAGKGNTGGSGKFWVSAYRQGEPSVHGHIQVTKSVAADGSTLVNYSVTDGSDIAAEFVNARQLRLSSRSVLESATVLYTAPRTTVACTQVGRGSGVLCFDVSPFGGLAVVGGDDGVLDVYDTRSNRHRAQLAGHVGDLTSSVFFPSGQVVLSGASDMRLRVWSASDGTNPTTLTGHTSAITDTAIVGVGKNILSAGKDGTMRLWNCAHASTLHTFSLSAMPLNAIHLVARPGSPEPTDMPPNEFETAGKLVAVACEDGRALLVDLRLRTVTAYGAINDAPVRAVAYDPVAGRLFSGRADGVVDVWLTSDTHPSAPVYSFKRNNSPISVLRLVLRAEGLPLLCVATEDGQLFLVAVTITGSTVSAEVVEELVAFDVDPITQVRVVPSDAPAAARQSIWASGRSANIYEF</sequence>
<dbReference type="InterPro" id="IPR015943">
    <property type="entry name" value="WD40/YVTN_repeat-like_dom_sf"/>
</dbReference>
<evidence type="ECO:0000256" key="3">
    <source>
        <dbReference type="ARBA" id="ARBA00022942"/>
    </source>
</evidence>
<feature type="repeat" description="WD" evidence="5">
    <location>
        <begin position="158"/>
        <end position="199"/>
    </location>
</feature>
<comment type="similarity">
    <text evidence="4">Belongs to the WD repeat PAAF1/RPN14 family.</text>
</comment>
<evidence type="ECO:0000313" key="6">
    <source>
        <dbReference type="EMBL" id="KAJ2008415.1"/>
    </source>
</evidence>
<dbReference type="OrthoDB" id="10257301at2759"/>
<proteinExistence type="inferred from homology"/>
<reference evidence="6" key="1">
    <citation type="submission" date="2022-07" db="EMBL/GenBank/DDBJ databases">
        <title>Phylogenomic reconstructions and comparative analyses of Kickxellomycotina fungi.</title>
        <authorList>
            <person name="Reynolds N.K."/>
            <person name="Stajich J.E."/>
            <person name="Barry K."/>
            <person name="Grigoriev I.V."/>
            <person name="Crous P."/>
            <person name="Smith M.E."/>
        </authorList>
    </citation>
    <scope>NUCLEOTIDE SEQUENCE</scope>
    <source>
        <strain evidence="6">IMI 214461</strain>
    </source>
</reference>
<accession>A0A9W8BIS0</accession>
<name>A0A9W8BIS0_9FUNG</name>
<dbReference type="PANTHER" id="PTHR19857">
    <property type="entry name" value="MITOCHONDRIAL DIVISION PROTEIN 1-RELATED"/>
    <property type="match status" value="1"/>
</dbReference>
<dbReference type="SUPFAM" id="SSF50978">
    <property type="entry name" value="WD40 repeat-like"/>
    <property type="match status" value="1"/>
</dbReference>
<dbReference type="PROSITE" id="PS50294">
    <property type="entry name" value="WD_REPEATS_REGION"/>
    <property type="match status" value="2"/>
</dbReference>
<evidence type="ECO:0000256" key="5">
    <source>
        <dbReference type="PROSITE-ProRule" id="PRU00221"/>
    </source>
</evidence>
<dbReference type="Gene3D" id="2.130.10.10">
    <property type="entry name" value="YVTN repeat-like/Quinoprotein amine dehydrogenase"/>
    <property type="match status" value="2"/>
</dbReference>
<evidence type="ECO:0000256" key="1">
    <source>
        <dbReference type="ARBA" id="ARBA00022574"/>
    </source>
</evidence>
<gene>
    <name evidence="6" type="ORF">H4R26_000190</name>
</gene>
<dbReference type="Pfam" id="PF00400">
    <property type="entry name" value="WD40"/>
    <property type="match status" value="3"/>
</dbReference>
<feature type="repeat" description="WD" evidence="5">
    <location>
        <begin position="200"/>
        <end position="241"/>
    </location>
</feature>